<proteinExistence type="predicted"/>
<dbReference type="PROSITE" id="PS01117">
    <property type="entry name" value="HTH_MARR_1"/>
    <property type="match status" value="1"/>
</dbReference>
<dbReference type="PANTHER" id="PTHR33164:SF57">
    <property type="entry name" value="MARR-FAMILY TRANSCRIPTIONAL REGULATOR"/>
    <property type="match status" value="1"/>
</dbReference>
<name>A0A4S5EEU8_9ACTN</name>
<comment type="caution">
    <text evidence="5">The sequence shown here is derived from an EMBL/GenBank/DDBJ whole genome shotgun (WGS) entry which is preliminary data.</text>
</comment>
<dbReference type="PANTHER" id="PTHR33164">
    <property type="entry name" value="TRANSCRIPTIONAL REGULATOR, MARR FAMILY"/>
    <property type="match status" value="1"/>
</dbReference>
<dbReference type="Gene3D" id="1.10.10.10">
    <property type="entry name" value="Winged helix-like DNA-binding domain superfamily/Winged helix DNA-binding domain"/>
    <property type="match status" value="1"/>
</dbReference>
<dbReference type="SMART" id="SM00347">
    <property type="entry name" value="HTH_MARR"/>
    <property type="match status" value="1"/>
</dbReference>
<reference evidence="5 6" key="1">
    <citation type="submission" date="2019-04" db="EMBL/GenBank/DDBJ databases">
        <title>Draft genome sequences for three unisolated Alnus-infective Frankia Sp+ strains, AgTrS, AiOr and AvVan, the first sequenced Frankia strains able to sporulate in-planta.</title>
        <authorList>
            <person name="Bethencourt L."/>
            <person name="Vautrin F."/>
            <person name="Taib N."/>
            <person name="Dubost A."/>
            <person name="Castro-Garcia L."/>
            <person name="Imbaud O."/>
            <person name="Abrouk D."/>
            <person name="Fournier P."/>
            <person name="Briolay J."/>
            <person name="Nguyen A."/>
            <person name="Normand P."/>
            <person name="Fernandez M.P."/>
            <person name="Brochier-Armanet C."/>
            <person name="Herrera-Belaroussi A."/>
        </authorList>
    </citation>
    <scope>NUCLEOTIDE SEQUENCE [LARGE SCALE GENOMIC DNA]</scope>
    <source>
        <strain evidence="5 6">AvVan</strain>
    </source>
</reference>
<protein>
    <submittedName>
        <fullName evidence="5">MarR family transcriptional regulator</fullName>
    </submittedName>
</protein>
<dbReference type="InterPro" id="IPR036388">
    <property type="entry name" value="WH-like_DNA-bd_sf"/>
</dbReference>
<feature type="domain" description="HTH marR-type" evidence="4">
    <location>
        <begin position="16"/>
        <end position="148"/>
    </location>
</feature>
<keyword evidence="3" id="KW-0804">Transcription</keyword>
<dbReference type="GO" id="GO:0006950">
    <property type="term" value="P:response to stress"/>
    <property type="evidence" value="ECO:0007669"/>
    <property type="project" value="TreeGrafter"/>
</dbReference>
<keyword evidence="2" id="KW-0238">DNA-binding</keyword>
<dbReference type="AlphaFoldDB" id="A0A4S5EEU8"/>
<dbReference type="GO" id="GO:0003677">
    <property type="term" value="F:DNA binding"/>
    <property type="evidence" value="ECO:0007669"/>
    <property type="project" value="UniProtKB-KW"/>
</dbReference>
<gene>
    <name evidence="5" type="ORF">E7Y31_15840</name>
</gene>
<evidence type="ECO:0000256" key="2">
    <source>
        <dbReference type="ARBA" id="ARBA00023125"/>
    </source>
</evidence>
<dbReference type="GO" id="GO:0003700">
    <property type="term" value="F:DNA-binding transcription factor activity"/>
    <property type="evidence" value="ECO:0007669"/>
    <property type="project" value="InterPro"/>
</dbReference>
<dbReference type="EMBL" id="SSXH01000430">
    <property type="protein sequence ID" value="THJ70240.1"/>
    <property type="molecule type" value="Genomic_DNA"/>
</dbReference>
<sequence>MTATTGATGIRAQPQDAGLAEALVDLSHHVLHLFADTGREDRLSQQQVELVCAVIVRGSVGMTELGRLLHVEKSNLSNLVDRLEQRGLVVRTRDPNDRRATQVTLTDEGTAVAMKVYHDVTGQVRQLLQRLPLDDQHNLAAVVRKIVRDEPA</sequence>
<evidence type="ECO:0000313" key="5">
    <source>
        <dbReference type="EMBL" id="THJ70240.1"/>
    </source>
</evidence>
<dbReference type="RefSeq" id="WP_136448791.1">
    <property type="nucleotide sequence ID" value="NZ_SSXH01000430.1"/>
</dbReference>
<evidence type="ECO:0000256" key="3">
    <source>
        <dbReference type="ARBA" id="ARBA00023163"/>
    </source>
</evidence>
<dbReference type="InterPro" id="IPR000835">
    <property type="entry name" value="HTH_MarR-typ"/>
</dbReference>
<accession>A0A4S5EEU8</accession>
<dbReference type="PROSITE" id="PS50995">
    <property type="entry name" value="HTH_MARR_2"/>
    <property type="match status" value="1"/>
</dbReference>
<evidence type="ECO:0000313" key="6">
    <source>
        <dbReference type="Proteomes" id="UP000305282"/>
    </source>
</evidence>
<dbReference type="SUPFAM" id="SSF46785">
    <property type="entry name" value="Winged helix' DNA-binding domain"/>
    <property type="match status" value="1"/>
</dbReference>
<dbReference type="InterPro" id="IPR039422">
    <property type="entry name" value="MarR/SlyA-like"/>
</dbReference>
<dbReference type="PRINTS" id="PR00598">
    <property type="entry name" value="HTHMARR"/>
</dbReference>
<dbReference type="InterPro" id="IPR036390">
    <property type="entry name" value="WH_DNA-bd_sf"/>
</dbReference>
<dbReference type="InterPro" id="IPR023187">
    <property type="entry name" value="Tscrpt_reg_MarR-type_CS"/>
</dbReference>
<evidence type="ECO:0000256" key="1">
    <source>
        <dbReference type="ARBA" id="ARBA00023015"/>
    </source>
</evidence>
<keyword evidence="6" id="KW-1185">Reference proteome</keyword>
<dbReference type="Proteomes" id="UP000305282">
    <property type="component" value="Unassembled WGS sequence"/>
</dbReference>
<keyword evidence="1" id="KW-0805">Transcription regulation</keyword>
<dbReference type="OrthoDB" id="3213746at2"/>
<evidence type="ECO:0000259" key="4">
    <source>
        <dbReference type="PROSITE" id="PS50995"/>
    </source>
</evidence>
<organism evidence="5 6">
    <name type="scientific">Candidatus Frankia alpina</name>
    <dbReference type="NCBI Taxonomy" id="2699483"/>
    <lineage>
        <taxon>Bacteria</taxon>
        <taxon>Bacillati</taxon>
        <taxon>Actinomycetota</taxon>
        <taxon>Actinomycetes</taxon>
        <taxon>Frankiales</taxon>
        <taxon>Frankiaceae</taxon>
        <taxon>Frankia</taxon>
    </lineage>
</organism>
<dbReference type="Pfam" id="PF01047">
    <property type="entry name" value="MarR"/>
    <property type="match status" value="1"/>
</dbReference>